<accession>A0A0N0DQU4</accession>
<gene>
    <name evidence="2" type="ORF">ABB37_09617</name>
</gene>
<dbReference type="RefSeq" id="XP_015652127.1">
    <property type="nucleotide sequence ID" value="XM_015809191.1"/>
</dbReference>
<evidence type="ECO:0000313" key="2">
    <source>
        <dbReference type="EMBL" id="KPA73688.1"/>
    </source>
</evidence>
<dbReference type="OrthoDB" id="273676at2759"/>
<evidence type="ECO:0000256" key="1">
    <source>
        <dbReference type="SAM" id="Phobius"/>
    </source>
</evidence>
<dbReference type="Proteomes" id="UP000037923">
    <property type="component" value="Unassembled WGS sequence"/>
</dbReference>
<dbReference type="OMA" id="LGCWNCA"/>
<dbReference type="VEuPathDB" id="TriTrypDB:LpyrH10_33_0250"/>
<keyword evidence="1" id="KW-0812">Transmembrane</keyword>
<name>A0A0N0DQU4_LEPPY</name>
<evidence type="ECO:0000313" key="3">
    <source>
        <dbReference type="Proteomes" id="UP000037923"/>
    </source>
</evidence>
<keyword evidence="1" id="KW-0472">Membrane</keyword>
<feature type="transmembrane region" description="Helical" evidence="1">
    <location>
        <begin position="202"/>
        <end position="222"/>
    </location>
</feature>
<organism evidence="2 3">
    <name type="scientific">Leptomonas pyrrhocoris</name>
    <name type="common">Firebug parasite</name>
    <dbReference type="NCBI Taxonomy" id="157538"/>
    <lineage>
        <taxon>Eukaryota</taxon>
        <taxon>Discoba</taxon>
        <taxon>Euglenozoa</taxon>
        <taxon>Kinetoplastea</taxon>
        <taxon>Metakinetoplastina</taxon>
        <taxon>Trypanosomatida</taxon>
        <taxon>Trypanosomatidae</taxon>
        <taxon>Leishmaniinae</taxon>
        <taxon>Leptomonas</taxon>
    </lineage>
</organism>
<sequence length="271" mass="29271">METAAAQMQRAKRRYTAFLRERANLALSGKSDPLTEDEIGKLEKEYPELVRVVSEGGESAINCKSSPPLPAKDSCGEARAITHNAAPNSIPSFSAPAVQLSSKARLRKSAPPLLLMQTRPLPNSLPRSLSADALQRHSRSVHASPANENNYSMMMFALQLFNERHQKSMMTRLSVVATALLSVAAALAHCTVVDPASTPGSLLSPSLLTLLVHANVLCGVYVRGRRRFTAPMLIVYAVLDIIPSLGLGIVFYNLGLIALESYGFRRASSAC</sequence>
<comment type="caution">
    <text evidence="2">The sequence shown here is derived from an EMBL/GenBank/DDBJ whole genome shotgun (WGS) entry which is preliminary data.</text>
</comment>
<reference evidence="2 3" key="1">
    <citation type="submission" date="2015-07" db="EMBL/GenBank/DDBJ databases">
        <title>High-quality genome of monoxenous trypanosomatid Leptomonas pyrrhocoris.</title>
        <authorList>
            <person name="Flegontov P."/>
            <person name="Butenko A."/>
            <person name="Firsov S."/>
            <person name="Vlcek C."/>
            <person name="Logacheva M.D."/>
            <person name="Field M."/>
            <person name="Filatov D."/>
            <person name="Flegontova O."/>
            <person name="Gerasimov E."/>
            <person name="Jackson A.P."/>
            <person name="Kelly S."/>
            <person name="Opperdoes F."/>
            <person name="O'Reilly A."/>
            <person name="Votypka J."/>
            <person name="Yurchenko V."/>
            <person name="Lukes J."/>
        </authorList>
    </citation>
    <scope>NUCLEOTIDE SEQUENCE [LARGE SCALE GENOMIC DNA]</scope>
    <source>
        <strain evidence="2">H10</strain>
    </source>
</reference>
<protein>
    <submittedName>
        <fullName evidence="2">Uncharacterized protein</fullName>
    </submittedName>
</protein>
<keyword evidence="1" id="KW-1133">Transmembrane helix</keyword>
<feature type="transmembrane region" description="Helical" evidence="1">
    <location>
        <begin position="173"/>
        <end position="196"/>
    </location>
</feature>
<dbReference type="AlphaFoldDB" id="A0A0N0DQU4"/>
<keyword evidence="3" id="KW-1185">Reference proteome</keyword>
<dbReference type="GeneID" id="26909900"/>
<feature type="transmembrane region" description="Helical" evidence="1">
    <location>
        <begin position="234"/>
        <end position="259"/>
    </location>
</feature>
<dbReference type="EMBL" id="LGTL01000033">
    <property type="protein sequence ID" value="KPA73688.1"/>
    <property type="molecule type" value="Genomic_DNA"/>
</dbReference>
<proteinExistence type="predicted"/>